<dbReference type="PANTHER" id="PTHR12598:SF0">
    <property type="entry name" value="COPPER HOMEOSTASIS PROTEIN CUTC HOMOLOG"/>
    <property type="match status" value="1"/>
</dbReference>
<evidence type="ECO:0000259" key="5">
    <source>
        <dbReference type="Pfam" id="PF21771"/>
    </source>
</evidence>
<dbReference type="SUPFAM" id="SSF110395">
    <property type="entry name" value="CutC-like"/>
    <property type="match status" value="1"/>
</dbReference>
<sequence>MTGLDQIRVLKTENKELHDEEKRLHKTLANLNRTIKEQAKDLEQLMNERDVLGSQLVRRNDEIALLNEKIVILQATLTRGETHYELRLDDIRLLKLEIKRLRQEKGHISKTMASMVELRQEVFHLERDLTRSRLKCKALEQEVQNPLNIHRWRKLAGSDPEVLDLLQKIQILQKRLLQQGSLAVERERQLKQAERLYLNLRKVVARQPGPGIQEELCKTQRALKSRGNKLKCMVSELNMADLKANEYKSDLQRVTEELADLKRKYLAEKKANRNLRMAYESSRELNRDMKMSKVKLEVCVDSLESALAALQGGADRLELCSSLADGGLTPTPGLLIQVQNLNSRKVPVYCLLRCRPGNFIYTPDEIEIMKEDAKILRRNGADGFVFGILMENGDVNMKLCREIIKYCHPLPLTFHRAFDFCRRPTIEVEVIIDLGFQRILTSGKQRTAQMGVKLIKKLMEQVGSRIIIMPGGGINKDNVNFILENTGATEIHGSFSSPKEPETQRPEEDSEAVIGNRDAPIMVTNENAVTEIVNMLKDF</sequence>
<accession>A0A9N9T4K7</accession>
<dbReference type="GO" id="GO:0005507">
    <property type="term" value="F:copper ion binding"/>
    <property type="evidence" value="ECO:0007669"/>
    <property type="project" value="TreeGrafter"/>
</dbReference>
<dbReference type="Proteomes" id="UP001153709">
    <property type="component" value="Chromosome 5"/>
</dbReference>
<dbReference type="Pfam" id="PF21771">
    <property type="entry name" value="CFAP58_CC"/>
    <property type="match status" value="1"/>
</dbReference>
<dbReference type="AlphaFoldDB" id="A0A9N9T4K7"/>
<proteinExistence type="inferred from homology"/>
<dbReference type="InterPro" id="IPR005627">
    <property type="entry name" value="CutC-like"/>
</dbReference>
<evidence type="ECO:0000256" key="2">
    <source>
        <dbReference type="ARBA" id="ARBA00019014"/>
    </source>
</evidence>
<evidence type="ECO:0000256" key="3">
    <source>
        <dbReference type="SAM" id="Coils"/>
    </source>
</evidence>
<keyword evidence="7" id="KW-1185">Reference proteome</keyword>
<feature type="coiled-coil region" evidence="3">
    <location>
        <begin position="237"/>
        <end position="271"/>
    </location>
</feature>
<dbReference type="Gene3D" id="3.20.20.380">
    <property type="entry name" value="Copper homeostasis (CutC) domain"/>
    <property type="match status" value="1"/>
</dbReference>
<evidence type="ECO:0000256" key="1">
    <source>
        <dbReference type="ARBA" id="ARBA00007768"/>
    </source>
</evidence>
<comment type="similarity">
    <text evidence="1">Belongs to the CutC family.</text>
</comment>
<dbReference type="PANTHER" id="PTHR12598">
    <property type="entry name" value="COPPER HOMEOSTASIS PROTEIN CUTC"/>
    <property type="match status" value="1"/>
</dbReference>
<dbReference type="EMBL" id="OU898280">
    <property type="protein sequence ID" value="CAG9834084.1"/>
    <property type="molecule type" value="Genomic_DNA"/>
</dbReference>
<dbReference type="HAMAP" id="MF_00795">
    <property type="entry name" value="CutC"/>
    <property type="match status" value="1"/>
</dbReference>
<keyword evidence="3" id="KW-0175">Coiled coil</keyword>
<evidence type="ECO:0000313" key="6">
    <source>
        <dbReference type="EMBL" id="CAG9834084.1"/>
    </source>
</evidence>
<feature type="domain" description="Cilia- and flagella-associated protein 58 central coiled coil" evidence="5">
    <location>
        <begin position="18"/>
        <end position="108"/>
    </location>
</feature>
<feature type="coiled-coil region" evidence="3">
    <location>
        <begin position="10"/>
        <end position="55"/>
    </location>
</feature>
<dbReference type="FunFam" id="3.20.20.380:FF:000001">
    <property type="entry name" value="Copper homeostasis protein CutC"/>
    <property type="match status" value="1"/>
</dbReference>
<evidence type="ECO:0000256" key="4">
    <source>
        <dbReference type="SAM" id="MobiDB-lite"/>
    </source>
</evidence>
<organism evidence="6 7">
    <name type="scientific">Diabrotica balteata</name>
    <name type="common">Banded cucumber beetle</name>
    <dbReference type="NCBI Taxonomy" id="107213"/>
    <lineage>
        <taxon>Eukaryota</taxon>
        <taxon>Metazoa</taxon>
        <taxon>Ecdysozoa</taxon>
        <taxon>Arthropoda</taxon>
        <taxon>Hexapoda</taxon>
        <taxon>Insecta</taxon>
        <taxon>Pterygota</taxon>
        <taxon>Neoptera</taxon>
        <taxon>Endopterygota</taxon>
        <taxon>Coleoptera</taxon>
        <taxon>Polyphaga</taxon>
        <taxon>Cucujiformia</taxon>
        <taxon>Chrysomeloidea</taxon>
        <taxon>Chrysomelidae</taxon>
        <taxon>Galerucinae</taxon>
        <taxon>Diabroticina</taxon>
        <taxon>Diabroticites</taxon>
        <taxon>Diabrotica</taxon>
    </lineage>
</organism>
<gene>
    <name evidence="6" type="ORF">DIABBA_LOCUS7431</name>
</gene>
<dbReference type="InterPro" id="IPR036822">
    <property type="entry name" value="CutC-like_dom_sf"/>
</dbReference>
<dbReference type="InterPro" id="IPR049270">
    <property type="entry name" value="CFAP58_CC"/>
</dbReference>
<name>A0A9N9T4K7_DIABA</name>
<reference evidence="6" key="1">
    <citation type="submission" date="2022-01" db="EMBL/GenBank/DDBJ databases">
        <authorList>
            <person name="King R."/>
        </authorList>
    </citation>
    <scope>NUCLEOTIDE SEQUENCE</scope>
</reference>
<evidence type="ECO:0000313" key="7">
    <source>
        <dbReference type="Proteomes" id="UP001153709"/>
    </source>
</evidence>
<dbReference type="Pfam" id="PF03932">
    <property type="entry name" value="CutC"/>
    <property type="match status" value="1"/>
</dbReference>
<feature type="region of interest" description="Disordered" evidence="4">
    <location>
        <begin position="492"/>
        <end position="511"/>
    </location>
</feature>
<protein>
    <recommendedName>
        <fullName evidence="2">Copper homeostasis protein cutC homolog</fullName>
    </recommendedName>
</protein>